<dbReference type="Proteomes" id="UP001302745">
    <property type="component" value="Unassembled WGS sequence"/>
</dbReference>
<dbReference type="EMBL" id="MU856880">
    <property type="protein sequence ID" value="KAK4155796.1"/>
    <property type="molecule type" value="Genomic_DNA"/>
</dbReference>
<dbReference type="NCBIfam" id="TIGR02452">
    <property type="entry name" value="TIGR02452 family protein"/>
    <property type="match status" value="1"/>
</dbReference>
<feature type="compositionally biased region" description="Basic and acidic residues" evidence="1">
    <location>
        <begin position="28"/>
        <end position="38"/>
    </location>
</feature>
<dbReference type="PANTHER" id="PTHR35596">
    <property type="entry name" value="DUF2263 DOMAIN-CONTAINING PROTEIN"/>
    <property type="match status" value="1"/>
</dbReference>
<dbReference type="Pfam" id="PF10021">
    <property type="entry name" value="PARG_cat_microb"/>
    <property type="match status" value="1"/>
</dbReference>
<proteinExistence type="predicted"/>
<feature type="region of interest" description="Disordered" evidence="1">
    <location>
        <begin position="1"/>
        <end position="38"/>
    </location>
</feature>
<organism evidence="3 4">
    <name type="scientific">Chaetomidium leptoderma</name>
    <dbReference type="NCBI Taxonomy" id="669021"/>
    <lineage>
        <taxon>Eukaryota</taxon>
        <taxon>Fungi</taxon>
        <taxon>Dikarya</taxon>
        <taxon>Ascomycota</taxon>
        <taxon>Pezizomycotina</taxon>
        <taxon>Sordariomycetes</taxon>
        <taxon>Sordariomycetidae</taxon>
        <taxon>Sordariales</taxon>
        <taxon>Chaetomiaceae</taxon>
        <taxon>Chaetomidium</taxon>
    </lineage>
</organism>
<evidence type="ECO:0000259" key="2">
    <source>
        <dbReference type="Pfam" id="PF10021"/>
    </source>
</evidence>
<evidence type="ECO:0000256" key="1">
    <source>
        <dbReference type="SAM" id="MobiDB-lite"/>
    </source>
</evidence>
<dbReference type="InterPro" id="IPR043472">
    <property type="entry name" value="Macro_dom-like"/>
</dbReference>
<reference evidence="3" key="1">
    <citation type="journal article" date="2023" name="Mol. Phylogenet. Evol.">
        <title>Genome-scale phylogeny and comparative genomics of the fungal order Sordariales.</title>
        <authorList>
            <person name="Hensen N."/>
            <person name="Bonometti L."/>
            <person name="Westerberg I."/>
            <person name="Brannstrom I.O."/>
            <person name="Guillou S."/>
            <person name="Cros-Aarteil S."/>
            <person name="Calhoun S."/>
            <person name="Haridas S."/>
            <person name="Kuo A."/>
            <person name="Mondo S."/>
            <person name="Pangilinan J."/>
            <person name="Riley R."/>
            <person name="LaButti K."/>
            <person name="Andreopoulos B."/>
            <person name="Lipzen A."/>
            <person name="Chen C."/>
            <person name="Yan M."/>
            <person name="Daum C."/>
            <person name="Ng V."/>
            <person name="Clum A."/>
            <person name="Steindorff A."/>
            <person name="Ohm R.A."/>
            <person name="Martin F."/>
            <person name="Silar P."/>
            <person name="Natvig D.O."/>
            <person name="Lalanne C."/>
            <person name="Gautier V."/>
            <person name="Ament-Velasquez S.L."/>
            <person name="Kruys A."/>
            <person name="Hutchinson M.I."/>
            <person name="Powell A.J."/>
            <person name="Barry K."/>
            <person name="Miller A.N."/>
            <person name="Grigoriev I.V."/>
            <person name="Debuchy R."/>
            <person name="Gladieux P."/>
            <person name="Hiltunen Thoren M."/>
            <person name="Johannesson H."/>
        </authorList>
    </citation>
    <scope>NUCLEOTIDE SEQUENCE</scope>
    <source>
        <strain evidence="3">CBS 538.74</strain>
    </source>
</reference>
<dbReference type="InterPro" id="IPR019261">
    <property type="entry name" value="PARG_cat_microbial"/>
</dbReference>
<dbReference type="AlphaFoldDB" id="A0AAN7A0J2"/>
<dbReference type="SUPFAM" id="SSF52949">
    <property type="entry name" value="Macro domain-like"/>
    <property type="match status" value="1"/>
</dbReference>
<protein>
    <recommendedName>
        <fullName evidence="2">Microbial-type PARG catalytic domain-containing protein</fullName>
    </recommendedName>
</protein>
<accession>A0AAN7A0J2</accession>
<dbReference type="InterPro" id="IPR012664">
    <property type="entry name" value="CHP02452"/>
</dbReference>
<keyword evidence="4" id="KW-1185">Reference proteome</keyword>
<name>A0AAN7A0J2_9PEZI</name>
<reference evidence="3" key="2">
    <citation type="submission" date="2023-05" db="EMBL/GenBank/DDBJ databases">
        <authorList>
            <consortium name="Lawrence Berkeley National Laboratory"/>
            <person name="Steindorff A."/>
            <person name="Hensen N."/>
            <person name="Bonometti L."/>
            <person name="Westerberg I."/>
            <person name="Brannstrom I.O."/>
            <person name="Guillou S."/>
            <person name="Cros-Aarteil S."/>
            <person name="Calhoun S."/>
            <person name="Haridas S."/>
            <person name="Kuo A."/>
            <person name="Mondo S."/>
            <person name="Pangilinan J."/>
            <person name="Riley R."/>
            <person name="Labutti K."/>
            <person name="Andreopoulos B."/>
            <person name="Lipzen A."/>
            <person name="Chen C."/>
            <person name="Yanf M."/>
            <person name="Daum C."/>
            <person name="Ng V."/>
            <person name="Clum A."/>
            <person name="Ohm R."/>
            <person name="Martin F."/>
            <person name="Silar P."/>
            <person name="Natvig D."/>
            <person name="Lalanne C."/>
            <person name="Gautier V."/>
            <person name="Ament-Velasquez S.L."/>
            <person name="Kruys A."/>
            <person name="Hutchinson M.I."/>
            <person name="Powell A.J."/>
            <person name="Barry K."/>
            <person name="Miller A.N."/>
            <person name="Grigoriev I.V."/>
            <person name="Debuchy R."/>
            <person name="Gladieux P."/>
            <person name="Thoren M.H."/>
            <person name="Johannesson H."/>
        </authorList>
    </citation>
    <scope>NUCLEOTIDE SEQUENCE</scope>
    <source>
        <strain evidence="3">CBS 538.74</strain>
    </source>
</reference>
<comment type="caution">
    <text evidence="3">The sequence shown here is derived from an EMBL/GenBank/DDBJ whole genome shotgun (WGS) entry which is preliminary data.</text>
</comment>
<sequence length="330" mass="36855">MSLYSYFKRPHGVDRVPSTRPRSPLQEPEDRPDSNPRQREALRAIAKETTQRSKDVLQEMSRADADAATTARKFTLKHLGRLDPNFCPQYSRPATIQVVNQDTLSAAIDLSSRSPPGNRGDNPHPLVVNFANRYRPGGGWLNGAVAQEEALCYRSSLALSLDPGHYPLGRDEALYTAHVVVLREEMAHGHALLAVPTSQLPVVSAVTVAAICRPEVLTFTLPVRGAPGDAAKTREKHVFGLDRDRNLTKDKMRLTLRLAARRRHRMLVLGAMGCGVFENPPEDVAHCWLEVLREDEFAGNWWRKVCFAVFDATGEGNYEIFKQILDGREV</sequence>
<evidence type="ECO:0000313" key="3">
    <source>
        <dbReference type="EMBL" id="KAK4155796.1"/>
    </source>
</evidence>
<dbReference type="PANTHER" id="PTHR35596:SF1">
    <property type="entry name" value="MICROBIAL-TYPE PARG CATALYTIC DOMAIN-CONTAINING PROTEIN"/>
    <property type="match status" value="1"/>
</dbReference>
<evidence type="ECO:0000313" key="4">
    <source>
        <dbReference type="Proteomes" id="UP001302745"/>
    </source>
</evidence>
<feature type="domain" description="Microbial-type PARG catalytic" evidence="2">
    <location>
        <begin position="71"/>
        <end position="179"/>
    </location>
</feature>
<dbReference type="Gene3D" id="3.40.220.10">
    <property type="entry name" value="Leucine Aminopeptidase, subunit E, domain 1"/>
    <property type="match status" value="1"/>
</dbReference>
<gene>
    <name evidence="3" type="ORF">C8A00DRAFT_13181</name>
</gene>